<keyword evidence="9" id="KW-1185">Reference proteome</keyword>
<dbReference type="Proteomes" id="UP000053890">
    <property type="component" value="Unassembled WGS sequence"/>
</dbReference>
<accession>A0A194SCE9</accession>
<dbReference type="STRING" id="578459.A0A194SCE9"/>
<dbReference type="GeneID" id="28975864"/>
<feature type="region of interest" description="Disordered" evidence="5">
    <location>
        <begin position="128"/>
        <end position="155"/>
    </location>
</feature>
<dbReference type="PANTHER" id="PTHR21367">
    <property type="entry name" value="ARGININE-TRNA-PROTEIN TRANSFERASE 1"/>
    <property type="match status" value="1"/>
</dbReference>
<dbReference type="Pfam" id="PF04377">
    <property type="entry name" value="ATE_C"/>
    <property type="match status" value="1"/>
</dbReference>
<dbReference type="OMA" id="SDRMVYS"/>
<feature type="compositionally biased region" description="Acidic residues" evidence="5">
    <location>
        <begin position="436"/>
        <end position="450"/>
    </location>
</feature>
<feature type="domain" description="N-end aminoacyl transferase N-terminal" evidence="6">
    <location>
        <begin position="35"/>
        <end position="113"/>
    </location>
</feature>
<keyword evidence="3" id="KW-0808">Transferase</keyword>
<evidence type="ECO:0000313" key="9">
    <source>
        <dbReference type="Proteomes" id="UP000053890"/>
    </source>
</evidence>
<dbReference type="InterPro" id="IPR007472">
    <property type="entry name" value="N-end_Aminoacyl_Trfase_C"/>
</dbReference>
<name>A0A194SCE9_RHOGW</name>
<dbReference type="EMBL" id="KQ474073">
    <property type="protein sequence ID" value="KPV78120.1"/>
    <property type="molecule type" value="Genomic_DNA"/>
</dbReference>
<dbReference type="Pfam" id="PF04376">
    <property type="entry name" value="ATE_N"/>
    <property type="match status" value="1"/>
</dbReference>
<evidence type="ECO:0000313" key="8">
    <source>
        <dbReference type="EMBL" id="KPV78120.1"/>
    </source>
</evidence>
<dbReference type="RefSeq" id="XP_018274169.1">
    <property type="nucleotide sequence ID" value="XM_018415416.1"/>
</dbReference>
<evidence type="ECO:0000256" key="1">
    <source>
        <dbReference type="ARBA" id="ARBA00009991"/>
    </source>
</evidence>
<gene>
    <name evidence="8" type="ORF">RHOBADRAFT_50629</name>
</gene>
<dbReference type="PANTHER" id="PTHR21367:SF1">
    <property type="entry name" value="ARGINYL-TRNA--PROTEIN TRANSFERASE 1"/>
    <property type="match status" value="1"/>
</dbReference>
<feature type="domain" description="N-end rule aminoacyl transferase C-terminal" evidence="7">
    <location>
        <begin position="219"/>
        <end position="359"/>
    </location>
</feature>
<feature type="region of interest" description="Disordered" evidence="5">
    <location>
        <begin position="407"/>
        <end position="463"/>
    </location>
</feature>
<evidence type="ECO:0000256" key="2">
    <source>
        <dbReference type="ARBA" id="ARBA00012025"/>
    </source>
</evidence>
<organism evidence="8 9">
    <name type="scientific">Rhodotorula graminis (strain WP1)</name>
    <dbReference type="NCBI Taxonomy" id="578459"/>
    <lineage>
        <taxon>Eukaryota</taxon>
        <taxon>Fungi</taxon>
        <taxon>Dikarya</taxon>
        <taxon>Basidiomycota</taxon>
        <taxon>Pucciniomycotina</taxon>
        <taxon>Microbotryomycetes</taxon>
        <taxon>Sporidiobolales</taxon>
        <taxon>Sporidiobolaceae</taxon>
        <taxon>Rhodotorula</taxon>
    </lineage>
</organism>
<feature type="compositionally biased region" description="Low complexity" evidence="5">
    <location>
        <begin position="1"/>
        <end position="14"/>
    </location>
</feature>
<comment type="similarity">
    <text evidence="1">Belongs to the R-transferase family.</text>
</comment>
<dbReference type="GO" id="GO:0005737">
    <property type="term" value="C:cytoplasm"/>
    <property type="evidence" value="ECO:0007669"/>
    <property type="project" value="TreeGrafter"/>
</dbReference>
<dbReference type="OrthoDB" id="74183at2759"/>
<reference evidence="8 9" key="1">
    <citation type="journal article" date="2015" name="Front. Microbiol.">
        <title>Genome sequence of the plant growth promoting endophytic yeast Rhodotorula graminis WP1.</title>
        <authorList>
            <person name="Firrincieli A."/>
            <person name="Otillar R."/>
            <person name="Salamov A."/>
            <person name="Schmutz J."/>
            <person name="Khan Z."/>
            <person name="Redman R.S."/>
            <person name="Fleck N.D."/>
            <person name="Lindquist E."/>
            <person name="Grigoriev I.V."/>
            <person name="Doty S.L."/>
        </authorList>
    </citation>
    <scope>NUCLEOTIDE SEQUENCE [LARGE SCALE GENOMIC DNA]</scope>
    <source>
        <strain evidence="8 9">WP1</strain>
    </source>
</reference>
<keyword evidence="4" id="KW-0012">Acyltransferase</keyword>
<feature type="compositionally biased region" description="Low complexity" evidence="5">
    <location>
        <begin position="407"/>
        <end position="435"/>
    </location>
</feature>
<dbReference type="InterPro" id="IPR030700">
    <property type="entry name" value="N-end_Aminoacyl_Trfase"/>
</dbReference>
<evidence type="ECO:0000259" key="7">
    <source>
        <dbReference type="Pfam" id="PF04377"/>
    </source>
</evidence>
<protein>
    <recommendedName>
        <fullName evidence="2">arginyltransferase</fullName>
        <ecNumber evidence="2">2.3.2.8</ecNumber>
    </recommendedName>
</protein>
<dbReference type="AlphaFoldDB" id="A0A194SCE9"/>
<dbReference type="InterPro" id="IPR007471">
    <property type="entry name" value="N-end_Aminoacyl_Trfase_N"/>
</dbReference>
<feature type="region of interest" description="Disordered" evidence="5">
    <location>
        <begin position="1"/>
        <end position="23"/>
    </location>
</feature>
<proteinExistence type="inferred from homology"/>
<feature type="compositionally biased region" description="Low complexity" evidence="5">
    <location>
        <begin position="134"/>
        <end position="155"/>
    </location>
</feature>
<sequence>MPPSASSVTESGESSTDDHHQEPLSFLQPLGYSASQCGYCSEVKGQRSRKKSSRSYGCWAHTLSANSYKHLLDRGWRRSGAYLYKPDLARTCCPQYTILLDPHAFKPSRSQRQVLQRFAAFVRTGEREGQVGWGPPRSAPAAGAGAGAGAAADSDAVMHDEPPVVVKKQDKGKGKAAQQGAAADWGDLVHAGDWERSPADQPFKHRFEYIVEPASFTDEKYALFKRYQMEVHGEPASKVSAKGFRRFLCDTPLDIEPTSSPNHSYGSHHALYRLDGHLIAFAVLDLLPRAVSSVYFVWDPDYAAMSLGKISALREAQLAREMDRAGAWETGEGRYMMGFYIHTCAKMRYKADYQPSFLLDPDANAYVPFAQCKPYLDSGARVTSFSGPVPPSALEPVPAATASTSAAAPVLSPAPDATAGARDAAHSGSASGSGSSEEDEDEASGDDDDVAFPSPPPPGCLDPLELPKDLLLSTLVLERRSLVPLLLSSAWHDRTAQREVRELLAGTGEGLGGRVSIFMGR</sequence>
<evidence type="ECO:0000259" key="6">
    <source>
        <dbReference type="Pfam" id="PF04376"/>
    </source>
</evidence>
<evidence type="ECO:0000256" key="4">
    <source>
        <dbReference type="ARBA" id="ARBA00023315"/>
    </source>
</evidence>
<dbReference type="EC" id="2.3.2.8" evidence="2"/>
<evidence type="ECO:0000256" key="3">
    <source>
        <dbReference type="ARBA" id="ARBA00022679"/>
    </source>
</evidence>
<evidence type="ECO:0000256" key="5">
    <source>
        <dbReference type="SAM" id="MobiDB-lite"/>
    </source>
</evidence>
<dbReference type="GO" id="GO:0004057">
    <property type="term" value="F:arginyl-tRNA--protein transferase activity"/>
    <property type="evidence" value="ECO:0007669"/>
    <property type="project" value="UniProtKB-EC"/>
</dbReference>